<proteinExistence type="predicted"/>
<gene>
    <name evidence="2" type="ORF">P8T80_00660</name>
</gene>
<dbReference type="Proteomes" id="UP001265983">
    <property type="component" value="Unassembled WGS sequence"/>
</dbReference>
<accession>A0ABU3PJA1</accession>
<keyword evidence="3" id="KW-1185">Reference proteome</keyword>
<feature type="signal peptide" evidence="1">
    <location>
        <begin position="1"/>
        <end position="34"/>
    </location>
</feature>
<feature type="chain" id="PRO_5046825731" evidence="1">
    <location>
        <begin position="35"/>
        <end position="151"/>
    </location>
</feature>
<organism evidence="2 3">
    <name type="scientific">Corynebacterium rouxii</name>
    <dbReference type="NCBI Taxonomy" id="2719119"/>
    <lineage>
        <taxon>Bacteria</taxon>
        <taxon>Bacillati</taxon>
        <taxon>Actinomycetota</taxon>
        <taxon>Actinomycetes</taxon>
        <taxon>Mycobacteriales</taxon>
        <taxon>Corynebacteriaceae</taxon>
        <taxon>Corynebacterium</taxon>
    </lineage>
</organism>
<dbReference type="Pfam" id="PF08310">
    <property type="entry name" value="LGFP"/>
    <property type="match status" value="1"/>
</dbReference>
<name>A0ABU3PJA1_9CORY</name>
<comment type="caution">
    <text evidence="2">The sequence shown here is derived from an EMBL/GenBank/DDBJ whole genome shotgun (WGS) entry which is preliminary data.</text>
</comment>
<protein>
    <submittedName>
        <fullName evidence="2">Uncharacterized protein</fullName>
    </submittedName>
</protein>
<dbReference type="EMBL" id="JARUHM010000001">
    <property type="protein sequence ID" value="MDT9409916.1"/>
    <property type="molecule type" value="Genomic_DNA"/>
</dbReference>
<dbReference type="RefSeq" id="WP_315642952.1">
    <property type="nucleotide sequence ID" value="NZ_JARUHM010000001.1"/>
</dbReference>
<evidence type="ECO:0000256" key="1">
    <source>
        <dbReference type="SAM" id="SignalP"/>
    </source>
</evidence>
<dbReference type="InterPro" id="IPR013207">
    <property type="entry name" value="LGFP"/>
</dbReference>
<keyword evidence="1" id="KW-0732">Signal</keyword>
<reference evidence="2 3" key="1">
    <citation type="submission" date="2023-03" db="EMBL/GenBank/DDBJ databases">
        <title>Whole genome sequence of the first Corynebacterium rouxii strains isolated in Brazil: a recent member of Corynebacterium diphtheriae complex.</title>
        <authorList>
            <person name="Vieira V."/>
            <person name="Ramos J.N."/>
            <person name="Araujo M.R.B."/>
            <person name="Baio P.V."/>
            <person name="Sant'Anna L.O."/>
            <person name="Veras J.F.C."/>
            <person name="Vieira E.M.D."/>
            <person name="Sousa M.A.B."/>
            <person name="Camargo C.H."/>
            <person name="Sacchi C.T."/>
            <person name="Campos K.R."/>
            <person name="Santos M.B.N."/>
            <person name="Bokermann S."/>
            <person name="Alvim L.B."/>
            <person name="Santos L.S."/>
            <person name="Mattos-Guaraldi A.L."/>
        </authorList>
    </citation>
    <scope>NUCLEOTIDE SEQUENCE [LARGE SCALE GENOMIC DNA]</scope>
    <source>
        <strain evidence="2 3">70862</strain>
    </source>
</reference>
<evidence type="ECO:0000313" key="2">
    <source>
        <dbReference type="EMBL" id="MDT9409916.1"/>
    </source>
</evidence>
<sequence>MKNYLQFSTKIRFYKRAIIATLTTAALITPPAIAGTFHGHWIGGAIEATYHRLGGWNHFGDALNDESVSANNGRFQHFANNKSIYWHPNVDNAIAHAVEGRIRDKWADLGWENSSVGYPITDELTPLTVSADSIASNTDTFTGLLRPVPIR</sequence>
<evidence type="ECO:0000313" key="3">
    <source>
        <dbReference type="Proteomes" id="UP001265983"/>
    </source>
</evidence>